<dbReference type="InterPro" id="IPR035965">
    <property type="entry name" value="PAS-like_dom_sf"/>
</dbReference>
<proteinExistence type="predicted"/>
<evidence type="ECO:0000313" key="2">
    <source>
        <dbReference type="EMBL" id="AWG26466.1"/>
    </source>
</evidence>
<dbReference type="InterPro" id="IPR000014">
    <property type="entry name" value="PAS"/>
</dbReference>
<dbReference type="GO" id="GO:0000155">
    <property type="term" value="F:phosphorelay sensor kinase activity"/>
    <property type="evidence" value="ECO:0007669"/>
    <property type="project" value="InterPro"/>
</dbReference>
<dbReference type="NCBIfam" id="TIGR00229">
    <property type="entry name" value="sensory_box"/>
    <property type="match status" value="1"/>
</dbReference>
<dbReference type="Gene3D" id="3.30.450.40">
    <property type="match status" value="1"/>
</dbReference>
<keyword evidence="3" id="KW-1185">Reference proteome</keyword>
<name>A0A2S1LS49_9FLAO</name>
<dbReference type="EMBL" id="CP020919">
    <property type="protein sequence ID" value="AWG26466.1"/>
    <property type="molecule type" value="Genomic_DNA"/>
</dbReference>
<dbReference type="SUPFAM" id="SSF47384">
    <property type="entry name" value="Homodimeric domain of signal transducing histidine kinase"/>
    <property type="match status" value="1"/>
</dbReference>
<dbReference type="PROSITE" id="PS50113">
    <property type="entry name" value="PAC"/>
    <property type="match status" value="1"/>
</dbReference>
<sequence>MEPTDPTPDQCNLIPHHSEKAFNDLMEIASIMCNKSTALLSFLDSNLKIFETHFDTVIFRIPIEKSFCQYTIENTEGIFIIPDAQIDVRFKDNALVTDYPFIRFYAGVPLRLQNGQVIGALCVIDNTPGTLNEEQQRILKIIAAKISTELDKREKDLKTKIRLKDLNRQLNYLTTEFYSAQQSANFGTWTWDIEKKVFEFSPNLIHLFGFENRKSSEIEIQEWMNKIHPEDLPAVKNSLRASRETTESQSVEYRIFDANGTIQWMLSENELIVSNGKPAKLKGLVINITAKKEYTAMLEEILFSISHVMRRPVANMLGLCENLPSDNIPQAQIREQINYFKKVALEMDSYIRELNDVFHKRKNKFSVDSAFKHCL</sequence>
<feature type="domain" description="PAC" evidence="1">
    <location>
        <begin position="249"/>
        <end position="300"/>
    </location>
</feature>
<dbReference type="SMART" id="SM00065">
    <property type="entry name" value="GAF"/>
    <property type="match status" value="1"/>
</dbReference>
<dbReference type="InterPro" id="IPR013655">
    <property type="entry name" value="PAS_fold_3"/>
</dbReference>
<dbReference type="CDD" id="cd00130">
    <property type="entry name" value="PAS"/>
    <property type="match status" value="1"/>
</dbReference>
<dbReference type="RefSeq" id="WP_108737988.1">
    <property type="nucleotide sequence ID" value="NZ_CP020919.1"/>
</dbReference>
<dbReference type="InterPro" id="IPR029016">
    <property type="entry name" value="GAF-like_dom_sf"/>
</dbReference>
<evidence type="ECO:0000259" key="1">
    <source>
        <dbReference type="PROSITE" id="PS50113"/>
    </source>
</evidence>
<dbReference type="Pfam" id="PF01590">
    <property type="entry name" value="GAF"/>
    <property type="match status" value="1"/>
</dbReference>
<dbReference type="InterPro" id="IPR000700">
    <property type="entry name" value="PAS-assoc_C"/>
</dbReference>
<dbReference type="KEGG" id="fki:FK004_15170"/>
<dbReference type="SUPFAM" id="SSF55781">
    <property type="entry name" value="GAF domain-like"/>
    <property type="match status" value="1"/>
</dbReference>
<organism evidence="2 3">
    <name type="scientific">Flavobacterium kingsejongi</name>
    <dbReference type="NCBI Taxonomy" id="1678728"/>
    <lineage>
        <taxon>Bacteria</taxon>
        <taxon>Pseudomonadati</taxon>
        <taxon>Bacteroidota</taxon>
        <taxon>Flavobacteriia</taxon>
        <taxon>Flavobacteriales</taxon>
        <taxon>Flavobacteriaceae</taxon>
        <taxon>Flavobacterium</taxon>
    </lineage>
</organism>
<evidence type="ECO:0000313" key="3">
    <source>
        <dbReference type="Proteomes" id="UP000244677"/>
    </source>
</evidence>
<dbReference type="SMART" id="SM00091">
    <property type="entry name" value="PAS"/>
    <property type="match status" value="1"/>
</dbReference>
<protein>
    <recommendedName>
        <fullName evidence="1">PAC domain-containing protein</fullName>
    </recommendedName>
</protein>
<dbReference type="InterPro" id="IPR003018">
    <property type="entry name" value="GAF"/>
</dbReference>
<dbReference type="Proteomes" id="UP000244677">
    <property type="component" value="Chromosome"/>
</dbReference>
<dbReference type="Gene3D" id="3.30.450.20">
    <property type="entry name" value="PAS domain"/>
    <property type="match status" value="1"/>
</dbReference>
<dbReference type="Pfam" id="PF08447">
    <property type="entry name" value="PAS_3"/>
    <property type="match status" value="1"/>
</dbReference>
<dbReference type="OrthoDB" id="9811889at2"/>
<reference evidence="2 3" key="1">
    <citation type="submission" date="2017-04" db="EMBL/GenBank/DDBJ databases">
        <title>Complete genome sequence of Flavobacterium kingsejong AJ004.</title>
        <authorList>
            <person name="Lee P.C."/>
        </authorList>
    </citation>
    <scope>NUCLEOTIDE SEQUENCE [LARGE SCALE GENOMIC DNA]</scope>
    <source>
        <strain evidence="2 3">AJ004</strain>
    </source>
</reference>
<gene>
    <name evidence="2" type="ORF">FK004_15170</name>
</gene>
<dbReference type="AlphaFoldDB" id="A0A2S1LS49"/>
<dbReference type="PANTHER" id="PTHR43102:SF2">
    <property type="entry name" value="GAF DOMAIN-CONTAINING PROTEIN"/>
    <property type="match status" value="1"/>
</dbReference>
<dbReference type="SUPFAM" id="SSF55785">
    <property type="entry name" value="PYP-like sensor domain (PAS domain)"/>
    <property type="match status" value="1"/>
</dbReference>
<accession>A0A2S1LS49</accession>
<dbReference type="InterPro" id="IPR036097">
    <property type="entry name" value="HisK_dim/P_sf"/>
</dbReference>
<dbReference type="PANTHER" id="PTHR43102">
    <property type="entry name" value="SLR1143 PROTEIN"/>
    <property type="match status" value="1"/>
</dbReference>